<name>A0A7T8KD60_CALRO</name>
<dbReference type="EMBL" id="CP045893">
    <property type="protein sequence ID" value="QQP53743.1"/>
    <property type="molecule type" value="Genomic_DNA"/>
</dbReference>
<organism evidence="1 2">
    <name type="scientific">Caligus rogercresseyi</name>
    <name type="common">Sea louse</name>
    <dbReference type="NCBI Taxonomy" id="217165"/>
    <lineage>
        <taxon>Eukaryota</taxon>
        <taxon>Metazoa</taxon>
        <taxon>Ecdysozoa</taxon>
        <taxon>Arthropoda</taxon>
        <taxon>Crustacea</taxon>
        <taxon>Multicrustacea</taxon>
        <taxon>Hexanauplia</taxon>
        <taxon>Copepoda</taxon>
        <taxon>Siphonostomatoida</taxon>
        <taxon>Caligidae</taxon>
        <taxon>Caligus</taxon>
    </lineage>
</organism>
<dbReference type="OrthoDB" id="5854875at2759"/>
<dbReference type="AlphaFoldDB" id="A0A7T8KD60"/>
<evidence type="ECO:0000313" key="2">
    <source>
        <dbReference type="Proteomes" id="UP000595437"/>
    </source>
</evidence>
<protein>
    <submittedName>
        <fullName evidence="1">Uncharacterized protein</fullName>
    </submittedName>
</protein>
<accession>A0A7T8KD60</accession>
<proteinExistence type="predicted"/>
<feature type="non-terminal residue" evidence="1">
    <location>
        <position position="1"/>
    </location>
</feature>
<dbReference type="Gene3D" id="2.10.25.160">
    <property type="entry name" value="Granulin"/>
    <property type="match status" value="1"/>
</dbReference>
<keyword evidence="2" id="KW-1185">Reference proteome</keyword>
<dbReference type="Proteomes" id="UP000595437">
    <property type="component" value="Chromosome 4"/>
</dbReference>
<dbReference type="InterPro" id="IPR037277">
    <property type="entry name" value="Granulin_sf"/>
</dbReference>
<feature type="non-terminal residue" evidence="1">
    <location>
        <position position="64"/>
    </location>
</feature>
<evidence type="ECO:0000313" key="1">
    <source>
        <dbReference type="EMBL" id="QQP53743.1"/>
    </source>
</evidence>
<reference evidence="2" key="1">
    <citation type="submission" date="2021-01" db="EMBL/GenBank/DDBJ databases">
        <title>Caligus Genome Assembly.</title>
        <authorList>
            <person name="Gallardo-Escarate C."/>
        </authorList>
    </citation>
    <scope>NUCLEOTIDE SEQUENCE [LARGE SCALE GENOMIC DNA]</scope>
</reference>
<dbReference type="SUPFAM" id="SSF57277">
    <property type="entry name" value="Granulin repeat"/>
    <property type="match status" value="1"/>
</dbReference>
<sequence>SVRCDSAGHFVCPDHTTCCKSATGYGCCPYITAYAAGTDFTAAQRECDATCTPIGASESRANDS</sequence>
<gene>
    <name evidence="1" type="ORF">FKW44_006330</name>
</gene>